<keyword evidence="2 6" id="KW-0418">Kinase</keyword>
<sequence length="721" mass="76690">MQRKIAPGVILVGALFVALGLAGLSVWVAMAQPWLGIDLKAQDQGAAVIIAGTAQGSPMQDMRGARLIAIGPQGGASIALEPDDLVEEPDTLGKAAQVRRFFDRQAQIDAAMVGGQVAVLLGRDGAQQTVMVTPASSRPLGDLPFNFWSQLFVGVVGLSLGAWVVTLRPKDAAAWMLLLSGVGLALSAQAAAIYSTRELALGPATFVAASRVNGFGTLLFGIGMVTLFLIYPKRLVRGAALGFPALVIGLMLAVVLGLDWPQYVPLLPVFVSATMAVLLIAIAAQVWTNWRDLAARAMMGWLGLSVALGAGGFVVTVIVPPLLGRDAVLEQSTAFLFFLLIYTGIALGVARYRLFDLADWSLGVLFYAVGVALLLMLDALLIFGLALDRLPALSLSLAVVCLIYLPLRRRLSGWVQRDTALPIEDLYRQITDIAHLPEAGQQLAATTALWDEMFRPLSILPRADVADAPSLAEDGRTLFLPGVAGLPGLRLDYADRGARLFSSRDARRAATISHLLGDALTRHRSYTQAVLVERLRINRDMHDNIGILLLSALHTPEADRKNTLIRQTLADLREIVSNPMHEPWLLSDLLADLRAEVAEVLEAAGLALHWETAGTSGVTVPAPLVQTLRAFVREGVANVVRHSGGRRASVMVRVADGQLRVALSDDGSGFDPIAAAEGNGLANLRTRMLQCDGALSVETAPSGTIIATSIPLEAIPGKAAE</sequence>
<feature type="transmembrane region" description="Helical" evidence="4">
    <location>
        <begin position="214"/>
        <end position="231"/>
    </location>
</feature>
<dbReference type="InterPro" id="IPR005467">
    <property type="entry name" value="His_kinase_dom"/>
</dbReference>
<keyword evidence="4" id="KW-1133">Transmembrane helix</keyword>
<reference evidence="6 7" key="1">
    <citation type="submission" date="2016-10" db="EMBL/GenBank/DDBJ databases">
        <authorList>
            <person name="de Groot N.N."/>
        </authorList>
    </citation>
    <scope>NUCLEOTIDE SEQUENCE [LARGE SCALE GENOMIC DNA]</scope>
    <source>
        <strain evidence="6 7">CGMCC 1.8894</strain>
    </source>
</reference>
<protein>
    <submittedName>
        <fullName evidence="6">Signal transduction histidine kinase</fullName>
    </submittedName>
</protein>
<evidence type="ECO:0000256" key="2">
    <source>
        <dbReference type="ARBA" id="ARBA00022777"/>
    </source>
</evidence>
<keyword evidence="1" id="KW-0808">Transferase</keyword>
<dbReference type="AlphaFoldDB" id="A0A1H2VDH2"/>
<dbReference type="OrthoDB" id="9778496at2"/>
<name>A0A1H2VDH2_9RHOB</name>
<dbReference type="Gene3D" id="3.30.565.10">
    <property type="entry name" value="Histidine kinase-like ATPase, C-terminal domain"/>
    <property type="match status" value="1"/>
</dbReference>
<dbReference type="InterPro" id="IPR036890">
    <property type="entry name" value="HATPase_C_sf"/>
</dbReference>
<evidence type="ECO:0000259" key="5">
    <source>
        <dbReference type="PROSITE" id="PS50109"/>
    </source>
</evidence>
<feature type="transmembrane region" description="Helical" evidence="4">
    <location>
        <begin position="264"/>
        <end position="287"/>
    </location>
</feature>
<dbReference type="Proteomes" id="UP000198539">
    <property type="component" value="Unassembled WGS sequence"/>
</dbReference>
<keyword evidence="4" id="KW-0812">Transmembrane</keyword>
<proteinExistence type="predicted"/>
<evidence type="ECO:0000256" key="4">
    <source>
        <dbReference type="SAM" id="Phobius"/>
    </source>
</evidence>
<evidence type="ECO:0000313" key="6">
    <source>
        <dbReference type="EMBL" id="SDW66388.1"/>
    </source>
</evidence>
<feature type="transmembrane region" description="Helical" evidence="4">
    <location>
        <begin position="364"/>
        <end position="384"/>
    </location>
</feature>
<dbReference type="PANTHER" id="PTHR24421">
    <property type="entry name" value="NITRATE/NITRITE SENSOR PROTEIN NARX-RELATED"/>
    <property type="match status" value="1"/>
</dbReference>
<evidence type="ECO:0000313" key="7">
    <source>
        <dbReference type="Proteomes" id="UP000198539"/>
    </source>
</evidence>
<dbReference type="SUPFAM" id="SSF55874">
    <property type="entry name" value="ATPase domain of HSP90 chaperone/DNA topoisomerase II/histidine kinase"/>
    <property type="match status" value="1"/>
</dbReference>
<organism evidence="6 7">
    <name type="scientific">Roseicitreum antarcticum</name>
    <dbReference type="NCBI Taxonomy" id="564137"/>
    <lineage>
        <taxon>Bacteria</taxon>
        <taxon>Pseudomonadati</taxon>
        <taxon>Pseudomonadota</taxon>
        <taxon>Alphaproteobacteria</taxon>
        <taxon>Rhodobacterales</taxon>
        <taxon>Paracoccaceae</taxon>
        <taxon>Roseicitreum</taxon>
    </lineage>
</organism>
<dbReference type="PROSITE" id="PS50109">
    <property type="entry name" value="HIS_KIN"/>
    <property type="match status" value="1"/>
</dbReference>
<feature type="transmembrane region" description="Helical" evidence="4">
    <location>
        <begin position="238"/>
        <end position="258"/>
    </location>
</feature>
<keyword evidence="4" id="KW-0472">Membrane</keyword>
<accession>A0A1H2VDH2</accession>
<dbReference type="EMBL" id="FNOM01000003">
    <property type="protein sequence ID" value="SDW66388.1"/>
    <property type="molecule type" value="Genomic_DNA"/>
</dbReference>
<feature type="domain" description="Histidine kinase" evidence="5">
    <location>
        <begin position="511"/>
        <end position="714"/>
    </location>
</feature>
<dbReference type="InterPro" id="IPR050482">
    <property type="entry name" value="Sensor_HK_TwoCompSys"/>
</dbReference>
<keyword evidence="3" id="KW-0902">Two-component regulatory system</keyword>
<dbReference type="CDD" id="cd16917">
    <property type="entry name" value="HATPase_UhpB-NarQ-NarX-like"/>
    <property type="match status" value="1"/>
</dbReference>
<dbReference type="STRING" id="564137.SAMN04488238_10334"/>
<dbReference type="PANTHER" id="PTHR24421:SF63">
    <property type="entry name" value="SENSOR HISTIDINE KINASE DESK"/>
    <property type="match status" value="1"/>
</dbReference>
<feature type="transmembrane region" description="Helical" evidence="4">
    <location>
        <begin position="147"/>
        <end position="165"/>
    </location>
</feature>
<feature type="transmembrane region" description="Helical" evidence="4">
    <location>
        <begin position="299"/>
        <end position="322"/>
    </location>
</feature>
<gene>
    <name evidence="6" type="ORF">SAMN04488238_10334</name>
</gene>
<evidence type="ECO:0000256" key="3">
    <source>
        <dbReference type="ARBA" id="ARBA00023012"/>
    </source>
</evidence>
<keyword evidence="7" id="KW-1185">Reference proteome</keyword>
<feature type="transmembrane region" description="Helical" evidence="4">
    <location>
        <begin position="334"/>
        <end position="352"/>
    </location>
</feature>
<feature type="transmembrane region" description="Helical" evidence="4">
    <location>
        <begin position="172"/>
        <end position="194"/>
    </location>
</feature>
<dbReference type="GO" id="GO:0016301">
    <property type="term" value="F:kinase activity"/>
    <property type="evidence" value="ECO:0007669"/>
    <property type="project" value="UniProtKB-KW"/>
</dbReference>
<dbReference type="RefSeq" id="WP_092886382.1">
    <property type="nucleotide sequence ID" value="NZ_CP061498.1"/>
</dbReference>
<dbReference type="GO" id="GO:0000160">
    <property type="term" value="P:phosphorelay signal transduction system"/>
    <property type="evidence" value="ECO:0007669"/>
    <property type="project" value="UniProtKB-KW"/>
</dbReference>
<evidence type="ECO:0000256" key="1">
    <source>
        <dbReference type="ARBA" id="ARBA00022679"/>
    </source>
</evidence>